<dbReference type="SUPFAM" id="SSF56672">
    <property type="entry name" value="DNA/RNA polymerases"/>
    <property type="match status" value="1"/>
</dbReference>
<keyword evidence="7" id="KW-1133">Transmembrane helix</keyword>
<evidence type="ECO:0000256" key="3">
    <source>
        <dbReference type="ARBA" id="ARBA00022722"/>
    </source>
</evidence>
<organism evidence="9 10">
    <name type="scientific">Solanum verrucosum</name>
    <dbReference type="NCBI Taxonomy" id="315347"/>
    <lineage>
        <taxon>Eukaryota</taxon>
        <taxon>Viridiplantae</taxon>
        <taxon>Streptophyta</taxon>
        <taxon>Embryophyta</taxon>
        <taxon>Tracheophyta</taxon>
        <taxon>Spermatophyta</taxon>
        <taxon>Magnoliopsida</taxon>
        <taxon>eudicotyledons</taxon>
        <taxon>Gunneridae</taxon>
        <taxon>Pentapetalae</taxon>
        <taxon>asterids</taxon>
        <taxon>lamiids</taxon>
        <taxon>Solanales</taxon>
        <taxon>Solanaceae</taxon>
        <taxon>Solanoideae</taxon>
        <taxon>Solaneae</taxon>
        <taxon>Solanum</taxon>
    </lineage>
</organism>
<evidence type="ECO:0000313" key="10">
    <source>
        <dbReference type="Proteomes" id="UP001234989"/>
    </source>
</evidence>
<feature type="domain" description="Reverse transcriptase RNase H-like" evidence="8">
    <location>
        <begin position="31"/>
        <end position="79"/>
    </location>
</feature>
<dbReference type="InterPro" id="IPR041373">
    <property type="entry name" value="RT_RNaseH"/>
</dbReference>
<evidence type="ECO:0000256" key="5">
    <source>
        <dbReference type="ARBA" id="ARBA00022801"/>
    </source>
</evidence>
<reference evidence="9" key="1">
    <citation type="submission" date="2023-08" db="EMBL/GenBank/DDBJ databases">
        <title>A de novo genome assembly of Solanum verrucosum Schlechtendal, a Mexican diploid species geographically isolated from the other diploid A-genome species in potato relatives.</title>
        <authorList>
            <person name="Hosaka K."/>
        </authorList>
    </citation>
    <scope>NUCLEOTIDE SEQUENCE</scope>
    <source>
        <tissue evidence="9">Young leaves</tissue>
    </source>
</reference>
<dbReference type="Pfam" id="PF17917">
    <property type="entry name" value="RT_RNaseH"/>
    <property type="match status" value="1"/>
</dbReference>
<evidence type="ECO:0000313" key="9">
    <source>
        <dbReference type="EMBL" id="WMV58940.1"/>
    </source>
</evidence>
<dbReference type="GO" id="GO:0004519">
    <property type="term" value="F:endonuclease activity"/>
    <property type="evidence" value="ECO:0007669"/>
    <property type="project" value="UniProtKB-KW"/>
</dbReference>
<dbReference type="GO" id="GO:0016787">
    <property type="term" value="F:hydrolase activity"/>
    <property type="evidence" value="ECO:0007669"/>
    <property type="project" value="UniProtKB-KW"/>
</dbReference>
<evidence type="ECO:0000256" key="2">
    <source>
        <dbReference type="ARBA" id="ARBA00022695"/>
    </source>
</evidence>
<dbReference type="GO" id="GO:0003964">
    <property type="term" value="F:RNA-directed DNA polymerase activity"/>
    <property type="evidence" value="ECO:0007669"/>
    <property type="project" value="UniProtKB-KW"/>
</dbReference>
<keyword evidence="2" id="KW-0548">Nucleotidyltransferase</keyword>
<gene>
    <name evidence="9" type="ORF">MTR67_052325</name>
</gene>
<keyword evidence="6" id="KW-0695">RNA-directed DNA polymerase</keyword>
<keyword evidence="7" id="KW-0812">Transmembrane</keyword>
<dbReference type="Proteomes" id="UP001234989">
    <property type="component" value="Chromosome 12"/>
</dbReference>
<dbReference type="AlphaFoldDB" id="A0AAF1A362"/>
<keyword evidence="3" id="KW-0540">Nuclease</keyword>
<evidence type="ECO:0000256" key="4">
    <source>
        <dbReference type="ARBA" id="ARBA00022759"/>
    </source>
</evidence>
<dbReference type="Gene3D" id="3.30.70.270">
    <property type="match status" value="1"/>
</dbReference>
<keyword evidence="7" id="KW-0472">Membrane</keyword>
<keyword evidence="5" id="KW-0378">Hydrolase</keyword>
<dbReference type="EMBL" id="CP133623">
    <property type="protein sequence ID" value="WMV58940.1"/>
    <property type="molecule type" value="Genomic_DNA"/>
</dbReference>
<keyword evidence="1" id="KW-0808">Transferase</keyword>
<evidence type="ECO:0000256" key="6">
    <source>
        <dbReference type="ARBA" id="ARBA00022918"/>
    </source>
</evidence>
<proteinExistence type="predicted"/>
<name>A0AAF1A362_SOLVR</name>
<keyword evidence="10" id="KW-1185">Reference proteome</keyword>
<evidence type="ECO:0000256" key="7">
    <source>
        <dbReference type="SAM" id="Phobius"/>
    </source>
</evidence>
<evidence type="ECO:0000259" key="8">
    <source>
        <dbReference type="Pfam" id="PF17917"/>
    </source>
</evidence>
<accession>A0AAF1A362</accession>
<dbReference type="InterPro" id="IPR043128">
    <property type="entry name" value="Rev_trsase/Diguanyl_cyclase"/>
</dbReference>
<sequence length="97" mass="11282">MDFRTCYGHYEFLVMLFCLTNAPAAFLDLMKQLEIHKKNYLTHDLELATVVFTQKIWRHYLYDVHVDVFTDHKSLHKANMAADGLIQLSIGSVAHVK</sequence>
<dbReference type="Gene3D" id="3.10.10.10">
    <property type="entry name" value="HIV Type 1 Reverse Transcriptase, subunit A, domain 1"/>
    <property type="match status" value="1"/>
</dbReference>
<evidence type="ECO:0000256" key="1">
    <source>
        <dbReference type="ARBA" id="ARBA00022679"/>
    </source>
</evidence>
<keyword evidence="4" id="KW-0255">Endonuclease</keyword>
<protein>
    <recommendedName>
        <fullName evidence="8">Reverse transcriptase RNase H-like domain-containing protein</fullName>
    </recommendedName>
</protein>
<dbReference type="InterPro" id="IPR043502">
    <property type="entry name" value="DNA/RNA_pol_sf"/>
</dbReference>
<feature type="transmembrane region" description="Helical" evidence="7">
    <location>
        <begin position="12"/>
        <end position="30"/>
    </location>
</feature>